<dbReference type="PANTHER" id="PTHR32440:SF11">
    <property type="entry name" value="METALLOPHOSPHOESTERASE DOMAIN-CONTAINING PROTEIN"/>
    <property type="match status" value="1"/>
</dbReference>
<gene>
    <name evidence="3" type="ORF">PbJCM13498_08290</name>
</gene>
<dbReference type="InterPro" id="IPR011230">
    <property type="entry name" value="PAP14/16/28/29"/>
</dbReference>
<sequence>MKMRVSLILAIVLSTLDAFSAKPVLSFKNGTFKIIQFTDLHWIKGHEYAAYNDSTVQLMHRLIQEEQPDLVIITGDVVVSKGAEEGWKEITRPMTDLKVPFAIVFGNHDTESDMSKNEVLQLLQKNPYNLSGNSDKSLLGEGNCFLEVKSVDTRKTECLLYLLDSHAYSPMPQVEGYDWIKNDQIQWYRRTSKRFSSEAGKMIPALAFFHIPFPEYELVRNQENVLGNHSETVCSPSLNSGLFASFVEMGDVMGVFVGHDHNNDFAGELDGICLAYGRKTGYASAYHEVLKRGARVIVLHENERAFDSYIRTSGGQEFDYLFLSK</sequence>
<protein>
    <submittedName>
        <fullName evidence="3">Metallophosphatase</fullName>
    </submittedName>
</protein>
<keyword evidence="1" id="KW-0732">Signal</keyword>
<organism evidence="3 4">
    <name type="scientific">Prolixibacter bellariivorans</name>
    <dbReference type="NCBI Taxonomy" id="314319"/>
    <lineage>
        <taxon>Bacteria</taxon>
        <taxon>Pseudomonadati</taxon>
        <taxon>Bacteroidota</taxon>
        <taxon>Bacteroidia</taxon>
        <taxon>Marinilabiliales</taxon>
        <taxon>Prolixibacteraceae</taxon>
        <taxon>Prolixibacter</taxon>
    </lineage>
</organism>
<accession>A0A5M4AWJ9</accession>
<evidence type="ECO:0000313" key="3">
    <source>
        <dbReference type="EMBL" id="GET31966.1"/>
    </source>
</evidence>
<proteinExistence type="predicted"/>
<dbReference type="AlphaFoldDB" id="A0A5M4AWJ9"/>
<comment type="caution">
    <text evidence="3">The sequence shown here is derived from an EMBL/GenBank/DDBJ whole genome shotgun (WGS) entry which is preliminary data.</text>
</comment>
<dbReference type="SUPFAM" id="SSF56300">
    <property type="entry name" value="Metallo-dependent phosphatases"/>
    <property type="match status" value="1"/>
</dbReference>
<evidence type="ECO:0000259" key="2">
    <source>
        <dbReference type="Pfam" id="PF00149"/>
    </source>
</evidence>
<dbReference type="RefSeq" id="WP_025865151.1">
    <property type="nucleotide sequence ID" value="NZ_BLAX01000001.1"/>
</dbReference>
<feature type="chain" id="PRO_5024386625" evidence="1">
    <location>
        <begin position="21"/>
        <end position="325"/>
    </location>
</feature>
<dbReference type="PANTHER" id="PTHR32440">
    <property type="entry name" value="PHOSPHATASE DCR2-RELATED-RELATED"/>
    <property type="match status" value="1"/>
</dbReference>
<dbReference type="GO" id="GO:0005737">
    <property type="term" value="C:cytoplasm"/>
    <property type="evidence" value="ECO:0007669"/>
    <property type="project" value="TreeGrafter"/>
</dbReference>
<dbReference type="Proteomes" id="UP000391834">
    <property type="component" value="Unassembled WGS sequence"/>
</dbReference>
<dbReference type="InterPro" id="IPR029052">
    <property type="entry name" value="Metallo-depent_PP-like"/>
</dbReference>
<feature type="signal peptide" evidence="1">
    <location>
        <begin position="1"/>
        <end position="20"/>
    </location>
</feature>
<name>A0A5M4AWJ9_9BACT</name>
<dbReference type="OrthoDB" id="9816081at2"/>
<evidence type="ECO:0000256" key="1">
    <source>
        <dbReference type="SAM" id="SignalP"/>
    </source>
</evidence>
<dbReference type="CDD" id="cd07383">
    <property type="entry name" value="MPP_Dcr2"/>
    <property type="match status" value="1"/>
</dbReference>
<reference evidence="3 4" key="1">
    <citation type="submission" date="2019-10" db="EMBL/GenBank/DDBJ databases">
        <title>Prolixibacter strains distinguished by the presence of nitrate reductase genes were adept at nitrate-dependent anaerobic corrosion of metallic iron and carbon steel.</title>
        <authorList>
            <person name="Iino T."/>
            <person name="Shono N."/>
            <person name="Ito K."/>
            <person name="Nakamura R."/>
            <person name="Sueoka K."/>
            <person name="Harayama S."/>
            <person name="Ohkuma M."/>
        </authorList>
    </citation>
    <scope>NUCLEOTIDE SEQUENCE [LARGE SCALE GENOMIC DNA]</scope>
    <source>
        <strain evidence="3 4">JCM 13498</strain>
    </source>
</reference>
<dbReference type="Pfam" id="PF00149">
    <property type="entry name" value="Metallophos"/>
    <property type="match status" value="1"/>
</dbReference>
<evidence type="ECO:0000313" key="4">
    <source>
        <dbReference type="Proteomes" id="UP000391834"/>
    </source>
</evidence>
<dbReference type="InterPro" id="IPR004843">
    <property type="entry name" value="Calcineurin-like_PHP"/>
</dbReference>
<dbReference type="GO" id="GO:0016788">
    <property type="term" value="F:hydrolase activity, acting on ester bonds"/>
    <property type="evidence" value="ECO:0007669"/>
    <property type="project" value="TreeGrafter"/>
</dbReference>
<keyword evidence="4" id="KW-1185">Reference proteome</keyword>
<dbReference type="Gene3D" id="3.60.21.10">
    <property type="match status" value="1"/>
</dbReference>
<dbReference type="EMBL" id="BLAX01000001">
    <property type="protein sequence ID" value="GET31966.1"/>
    <property type="molecule type" value="Genomic_DNA"/>
</dbReference>
<dbReference type="PIRSF" id="PIRSF030250">
    <property type="entry name" value="Ptase_At2g46880"/>
    <property type="match status" value="1"/>
</dbReference>
<feature type="domain" description="Calcineurin-like phosphoesterase" evidence="2">
    <location>
        <begin position="32"/>
        <end position="262"/>
    </location>
</feature>